<evidence type="ECO:0000256" key="2">
    <source>
        <dbReference type="ARBA" id="ARBA00024195"/>
    </source>
</evidence>
<evidence type="ECO:0000259" key="3">
    <source>
        <dbReference type="PROSITE" id="PS50240"/>
    </source>
</evidence>
<accession>A0A8X7BCR6</accession>
<dbReference type="InterPro" id="IPR001254">
    <property type="entry name" value="Trypsin_dom"/>
</dbReference>
<name>A0A8X7BCR6_TRICX</name>
<dbReference type="EMBL" id="BMAU01021372">
    <property type="protein sequence ID" value="GFY25742.1"/>
    <property type="molecule type" value="Genomic_DNA"/>
</dbReference>
<evidence type="ECO:0000256" key="1">
    <source>
        <dbReference type="ARBA" id="ARBA00023157"/>
    </source>
</evidence>
<keyword evidence="1" id="KW-1015">Disulfide bond</keyword>
<feature type="domain" description="Peptidase S1" evidence="3">
    <location>
        <begin position="1"/>
        <end position="130"/>
    </location>
</feature>
<evidence type="ECO:0000313" key="5">
    <source>
        <dbReference type="Proteomes" id="UP000887159"/>
    </source>
</evidence>
<protein>
    <submittedName>
        <fullName evidence="4">Serine proteinase stubble</fullName>
    </submittedName>
</protein>
<proteinExistence type="inferred from homology"/>
<dbReference type="InterPro" id="IPR009003">
    <property type="entry name" value="Peptidase_S1_PA"/>
</dbReference>
<keyword evidence="5" id="KW-1185">Reference proteome</keyword>
<dbReference type="AlphaFoldDB" id="A0A8X7BCR6"/>
<dbReference type="PANTHER" id="PTHR24256">
    <property type="entry name" value="TRYPTASE-RELATED"/>
    <property type="match status" value="1"/>
</dbReference>
<dbReference type="Gene3D" id="2.40.10.10">
    <property type="entry name" value="Trypsin-like serine proteases"/>
    <property type="match status" value="1"/>
</dbReference>
<gene>
    <name evidence="4" type="primary">X975_11128</name>
    <name evidence="4" type="ORF">TNCV_3060731</name>
</gene>
<dbReference type="GO" id="GO:0006508">
    <property type="term" value="P:proteolysis"/>
    <property type="evidence" value="ECO:0007669"/>
    <property type="project" value="InterPro"/>
</dbReference>
<dbReference type="InterPro" id="IPR051487">
    <property type="entry name" value="Ser/Thr_Proteases_Immune/Dev"/>
</dbReference>
<dbReference type="Pfam" id="PF00089">
    <property type="entry name" value="Trypsin"/>
    <property type="match status" value="1"/>
</dbReference>
<dbReference type="PROSITE" id="PS50240">
    <property type="entry name" value="TRYPSIN_DOM"/>
    <property type="match status" value="1"/>
</dbReference>
<organism evidence="4 5">
    <name type="scientific">Trichonephila clavipes</name>
    <name type="common">Golden silk orbweaver</name>
    <name type="synonym">Nephila clavipes</name>
    <dbReference type="NCBI Taxonomy" id="2585209"/>
    <lineage>
        <taxon>Eukaryota</taxon>
        <taxon>Metazoa</taxon>
        <taxon>Ecdysozoa</taxon>
        <taxon>Arthropoda</taxon>
        <taxon>Chelicerata</taxon>
        <taxon>Arachnida</taxon>
        <taxon>Araneae</taxon>
        <taxon>Araneomorphae</taxon>
        <taxon>Entelegynae</taxon>
        <taxon>Araneoidea</taxon>
        <taxon>Nephilidae</taxon>
        <taxon>Trichonephila</taxon>
    </lineage>
</organism>
<dbReference type="GO" id="GO:0004252">
    <property type="term" value="F:serine-type endopeptidase activity"/>
    <property type="evidence" value="ECO:0007669"/>
    <property type="project" value="InterPro"/>
</dbReference>
<dbReference type="SUPFAM" id="SSF50494">
    <property type="entry name" value="Trypsin-like serine proteases"/>
    <property type="match status" value="1"/>
</dbReference>
<dbReference type="InterPro" id="IPR043504">
    <property type="entry name" value="Peptidase_S1_PA_chymotrypsin"/>
</dbReference>
<comment type="similarity">
    <text evidence="2">Belongs to the peptidase S1 family. CLIP subfamily.</text>
</comment>
<reference evidence="4" key="1">
    <citation type="submission" date="2020-08" db="EMBL/GenBank/DDBJ databases">
        <title>Multicomponent nature underlies the extraordinary mechanical properties of spider dragline silk.</title>
        <authorList>
            <person name="Kono N."/>
            <person name="Nakamura H."/>
            <person name="Mori M."/>
            <person name="Yoshida Y."/>
            <person name="Ohtoshi R."/>
            <person name="Malay A.D."/>
            <person name="Moran D.A.P."/>
            <person name="Tomita M."/>
            <person name="Numata K."/>
            <person name="Arakawa K."/>
        </authorList>
    </citation>
    <scope>NUCLEOTIDE SEQUENCE</scope>
</reference>
<sequence length="130" mass="14738">MMGTVKRDLAASDSVDVALHCTCHTANNLTSDCSLVMWLTQTSGLRVRLGEHDIKQTTEKYPHEEMAVRRKVVNPGYNPSNYQHDIALLELQRPVRFRRHLIPVCLPLYGEDFAGQKAVVTGWGRTRYGK</sequence>
<evidence type="ECO:0000313" key="4">
    <source>
        <dbReference type="EMBL" id="GFY25742.1"/>
    </source>
</evidence>
<dbReference type="Proteomes" id="UP000887159">
    <property type="component" value="Unassembled WGS sequence"/>
</dbReference>
<comment type="caution">
    <text evidence="4">The sequence shown here is derived from an EMBL/GenBank/DDBJ whole genome shotgun (WGS) entry which is preliminary data.</text>
</comment>